<dbReference type="EC" id="2.4.-.-" evidence="2"/>
<evidence type="ECO:0000259" key="1">
    <source>
        <dbReference type="Pfam" id="PF00535"/>
    </source>
</evidence>
<dbReference type="EMBL" id="JAZHOU010000005">
    <property type="protein sequence ID" value="MEF3079982.1"/>
    <property type="molecule type" value="Genomic_DNA"/>
</dbReference>
<dbReference type="InterPro" id="IPR001173">
    <property type="entry name" value="Glyco_trans_2-like"/>
</dbReference>
<evidence type="ECO:0000313" key="2">
    <source>
        <dbReference type="EMBL" id="MEF3079982.1"/>
    </source>
</evidence>
<keyword evidence="2" id="KW-0328">Glycosyltransferase</keyword>
<dbReference type="GO" id="GO:0016757">
    <property type="term" value="F:glycosyltransferase activity"/>
    <property type="evidence" value="ECO:0007669"/>
    <property type="project" value="UniProtKB-KW"/>
</dbReference>
<dbReference type="PANTHER" id="PTHR22916">
    <property type="entry name" value="GLYCOSYLTRANSFERASE"/>
    <property type="match status" value="1"/>
</dbReference>
<dbReference type="SUPFAM" id="SSF53448">
    <property type="entry name" value="Nucleotide-diphospho-sugar transferases"/>
    <property type="match status" value="1"/>
</dbReference>
<name>A0ABU7W7N5_9FLAO</name>
<evidence type="ECO:0000313" key="3">
    <source>
        <dbReference type="Proteomes" id="UP001356704"/>
    </source>
</evidence>
<dbReference type="InterPro" id="IPR029044">
    <property type="entry name" value="Nucleotide-diphossugar_trans"/>
</dbReference>
<protein>
    <submittedName>
        <fullName evidence="2">Glycosyltransferase family A protein</fullName>
        <ecNumber evidence="2">2.4.-.-</ecNumber>
    </submittedName>
</protein>
<dbReference type="Proteomes" id="UP001356704">
    <property type="component" value="Unassembled WGS sequence"/>
</dbReference>
<sequence>MSVSFSVIISVFNKEKYIKATIESVLKQSFKDFELIVVNDGSTDNSLDIIEGFKDERLKIISTNNQGASQCRNTGINAASNAFIALLDGDDLWDADYLKKVNDCIISFPNESVFATAVAHKYEDKIVAATYNFKQEKTYAVRNFFESSLDHTIITSSSVVFKNEILEKTGYFDTSIVSGQDTDLWIRIGLNYKVVFINQILAYYNYVPESLSNTVFSVRNKPKYDKYFELEKSNKSLKRYLDRNRFPLAILSKLEKNTERFEFYCSHINPKNLRPEQRIILFAPRWIVRLLLKLKSLNGEKLYYPVT</sequence>
<accession>A0ABU7W7N5</accession>
<keyword evidence="2" id="KW-0808">Transferase</keyword>
<comment type="caution">
    <text evidence="2">The sequence shown here is derived from an EMBL/GenBank/DDBJ whole genome shotgun (WGS) entry which is preliminary data.</text>
</comment>
<reference evidence="2 3" key="1">
    <citation type="submission" date="2024-02" db="EMBL/GenBank/DDBJ databases">
        <title>Winogradskyella poriferorum JCM 12885.</title>
        <authorList>
            <person name="Zhang D.-F."/>
            <person name="Fu Z.-Y."/>
        </authorList>
    </citation>
    <scope>NUCLEOTIDE SEQUENCE [LARGE SCALE GENOMIC DNA]</scope>
    <source>
        <strain evidence="2 3">JCM 12885</strain>
    </source>
</reference>
<feature type="domain" description="Glycosyltransferase 2-like" evidence="1">
    <location>
        <begin position="6"/>
        <end position="168"/>
    </location>
</feature>
<dbReference type="Gene3D" id="3.90.550.10">
    <property type="entry name" value="Spore Coat Polysaccharide Biosynthesis Protein SpsA, Chain A"/>
    <property type="match status" value="1"/>
</dbReference>
<organism evidence="2 3">
    <name type="scientific">Winogradskyella poriferorum</name>
    <dbReference type="NCBI Taxonomy" id="307627"/>
    <lineage>
        <taxon>Bacteria</taxon>
        <taxon>Pseudomonadati</taxon>
        <taxon>Bacteroidota</taxon>
        <taxon>Flavobacteriia</taxon>
        <taxon>Flavobacteriales</taxon>
        <taxon>Flavobacteriaceae</taxon>
        <taxon>Winogradskyella</taxon>
    </lineage>
</organism>
<keyword evidence="3" id="KW-1185">Reference proteome</keyword>
<gene>
    <name evidence="2" type="ORF">V1468_13285</name>
</gene>
<dbReference type="CDD" id="cd00761">
    <property type="entry name" value="Glyco_tranf_GTA_type"/>
    <property type="match status" value="1"/>
</dbReference>
<dbReference type="PANTHER" id="PTHR22916:SF3">
    <property type="entry name" value="UDP-GLCNAC:BETAGAL BETA-1,3-N-ACETYLGLUCOSAMINYLTRANSFERASE-LIKE PROTEIN 1"/>
    <property type="match status" value="1"/>
</dbReference>
<dbReference type="Pfam" id="PF00535">
    <property type="entry name" value="Glycos_transf_2"/>
    <property type="match status" value="1"/>
</dbReference>
<proteinExistence type="predicted"/>
<dbReference type="RefSeq" id="WP_331810710.1">
    <property type="nucleotide sequence ID" value="NZ_JAZHOU010000005.1"/>
</dbReference>